<evidence type="ECO:0000313" key="4">
    <source>
        <dbReference type="Proteomes" id="UP000226192"/>
    </source>
</evidence>
<keyword evidence="2" id="KW-0732">Signal</keyword>
<proteinExistence type="predicted"/>
<name>A0A2C5XYY7_9HYPO</name>
<dbReference type="AlphaFoldDB" id="A0A2C5XYY7"/>
<dbReference type="EMBL" id="NJET01000173">
    <property type="protein sequence ID" value="PHH59914.1"/>
    <property type="molecule type" value="Genomic_DNA"/>
</dbReference>
<reference evidence="3 4" key="1">
    <citation type="submission" date="2017-06" db="EMBL/GenBank/DDBJ databases">
        <title>Ant-infecting Ophiocordyceps genomes reveal a high diversity of potential behavioral manipulation genes and a possible major role for enterotoxins.</title>
        <authorList>
            <person name="De Bekker C."/>
            <person name="Evans H.C."/>
            <person name="Brachmann A."/>
            <person name="Hughes D.P."/>
        </authorList>
    </citation>
    <scope>NUCLEOTIDE SEQUENCE [LARGE SCALE GENOMIC DNA]</scope>
    <source>
        <strain evidence="3 4">Map64</strain>
    </source>
</reference>
<feature type="signal peptide" evidence="2">
    <location>
        <begin position="1"/>
        <end position="18"/>
    </location>
</feature>
<evidence type="ECO:0000256" key="2">
    <source>
        <dbReference type="SAM" id="SignalP"/>
    </source>
</evidence>
<dbReference type="Proteomes" id="UP000226192">
    <property type="component" value="Unassembled WGS sequence"/>
</dbReference>
<accession>A0A2C5XYY7</accession>
<organism evidence="3 4">
    <name type="scientific">Ophiocordyceps australis</name>
    <dbReference type="NCBI Taxonomy" id="1399860"/>
    <lineage>
        <taxon>Eukaryota</taxon>
        <taxon>Fungi</taxon>
        <taxon>Dikarya</taxon>
        <taxon>Ascomycota</taxon>
        <taxon>Pezizomycotina</taxon>
        <taxon>Sordariomycetes</taxon>
        <taxon>Hypocreomycetidae</taxon>
        <taxon>Hypocreales</taxon>
        <taxon>Ophiocordycipitaceae</taxon>
        <taxon>Ophiocordyceps</taxon>
    </lineage>
</organism>
<feature type="region of interest" description="Disordered" evidence="1">
    <location>
        <begin position="20"/>
        <end position="46"/>
    </location>
</feature>
<evidence type="ECO:0000313" key="3">
    <source>
        <dbReference type="EMBL" id="PHH59914.1"/>
    </source>
</evidence>
<dbReference type="OrthoDB" id="4909151at2759"/>
<feature type="chain" id="PRO_5013152173" evidence="2">
    <location>
        <begin position="19"/>
        <end position="204"/>
    </location>
</feature>
<sequence>MKTCTLLLVASSLATALSMPTTTTTPHTVKRQAPPAPPAKHLSSKDFDPDVEMTQATWKAKNKMFNDALARDDYDWTQAYRMNPIVKDIACSRETHIMFPNRHLDCERKCKRFFQHKMRFLGVPIYKVDTEGVWGYHFFPDGGRPACMPRRACWLRKDWERKEKVLVYKLGGRAAYISALGGVEGDVEVEALAFSLKGLSQYRC</sequence>
<protein>
    <submittedName>
        <fullName evidence="3">Uncharacterized protein</fullName>
    </submittedName>
</protein>
<evidence type="ECO:0000256" key="1">
    <source>
        <dbReference type="SAM" id="MobiDB-lite"/>
    </source>
</evidence>
<gene>
    <name evidence="3" type="ORF">CDD81_2373</name>
</gene>
<comment type="caution">
    <text evidence="3">The sequence shown here is derived from an EMBL/GenBank/DDBJ whole genome shotgun (WGS) entry which is preliminary data.</text>
</comment>
<keyword evidence="4" id="KW-1185">Reference proteome</keyword>